<dbReference type="InterPro" id="IPR043128">
    <property type="entry name" value="Rev_trsase/Diguanyl_cyclase"/>
</dbReference>
<gene>
    <name evidence="2" type="ORF">RJ639_001937</name>
</gene>
<dbReference type="EMBL" id="JAVXUP010000002">
    <property type="protein sequence ID" value="KAK3043741.1"/>
    <property type="molecule type" value="Genomic_DNA"/>
</dbReference>
<dbReference type="Gene3D" id="3.30.70.270">
    <property type="match status" value="1"/>
</dbReference>
<evidence type="ECO:0000259" key="1">
    <source>
        <dbReference type="Pfam" id="PF17919"/>
    </source>
</evidence>
<organism evidence="2 3">
    <name type="scientific">Escallonia herrerae</name>
    <dbReference type="NCBI Taxonomy" id="1293975"/>
    <lineage>
        <taxon>Eukaryota</taxon>
        <taxon>Viridiplantae</taxon>
        <taxon>Streptophyta</taxon>
        <taxon>Embryophyta</taxon>
        <taxon>Tracheophyta</taxon>
        <taxon>Spermatophyta</taxon>
        <taxon>Magnoliopsida</taxon>
        <taxon>eudicotyledons</taxon>
        <taxon>Gunneridae</taxon>
        <taxon>Pentapetalae</taxon>
        <taxon>asterids</taxon>
        <taxon>campanulids</taxon>
        <taxon>Escalloniales</taxon>
        <taxon>Escalloniaceae</taxon>
        <taxon>Escallonia</taxon>
    </lineage>
</organism>
<dbReference type="AlphaFoldDB" id="A0AA89BTZ3"/>
<name>A0AA89BTZ3_9ASTE</name>
<evidence type="ECO:0000313" key="2">
    <source>
        <dbReference type="EMBL" id="KAK3043741.1"/>
    </source>
</evidence>
<dbReference type="Pfam" id="PF17919">
    <property type="entry name" value="RT_RNaseH_2"/>
    <property type="match status" value="1"/>
</dbReference>
<proteinExistence type="predicted"/>
<dbReference type="SUPFAM" id="SSF56672">
    <property type="entry name" value="DNA/RNA polymerases"/>
    <property type="match status" value="1"/>
</dbReference>
<accession>A0AA89BTZ3</accession>
<sequence>MKNPMVKGEIRDLGGMKRTIMRLTLPETLTPILAVIEWSATPMPPLSLDDHSKRKSTSSRLLRTSRCLREVRPNILFEDAFLQMGISEDRVKPITSPLYGFTALKNIKNFEWTTECQASFDALKEYLASPPLLSKPVPGEELFLYLAVAESAVSAVLVREEVARQLPIYYVSRVLQGAEQRYPDTDKLAFALLMAARKLRPYFQSHTIVVLTNKRLRRILHKPDLSGRLVP</sequence>
<reference evidence="2" key="1">
    <citation type="submission" date="2022-12" db="EMBL/GenBank/DDBJ databases">
        <title>Draft genome assemblies for two species of Escallonia (Escalloniales).</title>
        <authorList>
            <person name="Chanderbali A."/>
            <person name="Dervinis C."/>
            <person name="Anghel I."/>
            <person name="Soltis D."/>
            <person name="Soltis P."/>
            <person name="Zapata F."/>
        </authorList>
    </citation>
    <scope>NUCLEOTIDE SEQUENCE</scope>
    <source>
        <strain evidence="2">UCBG64.0493</strain>
        <tissue evidence="2">Leaf</tissue>
    </source>
</reference>
<evidence type="ECO:0000313" key="3">
    <source>
        <dbReference type="Proteomes" id="UP001188597"/>
    </source>
</evidence>
<feature type="domain" description="Reverse transcriptase/retrotransposon-derived protein RNase H-like" evidence="1">
    <location>
        <begin position="112"/>
        <end position="210"/>
    </location>
</feature>
<dbReference type="InterPro" id="IPR043502">
    <property type="entry name" value="DNA/RNA_pol_sf"/>
</dbReference>
<dbReference type="PANTHER" id="PTHR48475">
    <property type="entry name" value="RIBONUCLEASE H"/>
    <property type="match status" value="1"/>
</dbReference>
<keyword evidence="3" id="KW-1185">Reference proteome</keyword>
<comment type="caution">
    <text evidence="2">The sequence shown here is derived from an EMBL/GenBank/DDBJ whole genome shotgun (WGS) entry which is preliminary data.</text>
</comment>
<protein>
    <recommendedName>
        <fullName evidence="1">Reverse transcriptase/retrotransposon-derived protein RNase H-like domain-containing protein</fullName>
    </recommendedName>
</protein>
<dbReference type="PANTHER" id="PTHR48475:SF1">
    <property type="entry name" value="RNASE H TYPE-1 DOMAIN-CONTAINING PROTEIN"/>
    <property type="match status" value="1"/>
</dbReference>
<dbReference type="InterPro" id="IPR041577">
    <property type="entry name" value="RT_RNaseH_2"/>
</dbReference>
<dbReference type="Proteomes" id="UP001188597">
    <property type="component" value="Unassembled WGS sequence"/>
</dbReference>